<protein>
    <submittedName>
        <fullName evidence="2">Uncharacterized protein</fullName>
    </submittedName>
</protein>
<name>A0ABY5VNZ0_9ACTN</name>
<evidence type="ECO:0000313" key="3">
    <source>
        <dbReference type="Proteomes" id="UP001059617"/>
    </source>
</evidence>
<reference evidence="2" key="1">
    <citation type="submission" date="2021-04" db="EMBL/GenBank/DDBJ databases">
        <authorList>
            <person name="Hartkoorn R.C."/>
            <person name="Beaudoing E."/>
            <person name="Hot D."/>
        </authorList>
    </citation>
    <scope>NUCLEOTIDE SEQUENCE</scope>
    <source>
        <strain evidence="2">NRRL B-16292</strain>
    </source>
</reference>
<dbReference type="EMBL" id="CP073720">
    <property type="protein sequence ID" value="UWP79457.1"/>
    <property type="molecule type" value="Genomic_DNA"/>
</dbReference>
<gene>
    <name evidence="2" type="ORF">Dfulv_30350</name>
</gene>
<feature type="region of interest" description="Disordered" evidence="1">
    <location>
        <begin position="1"/>
        <end position="22"/>
    </location>
</feature>
<dbReference type="Proteomes" id="UP001059617">
    <property type="component" value="Chromosome"/>
</dbReference>
<dbReference type="RefSeq" id="WP_259857206.1">
    <property type="nucleotide sequence ID" value="NZ_BAAAST010000084.1"/>
</dbReference>
<reference evidence="2" key="2">
    <citation type="submission" date="2022-09" db="EMBL/GenBank/DDBJ databases">
        <title>Biosynthetic gene clusters of Dactylosporangioum fulvum.</title>
        <authorList>
            <person name="Caradec T."/>
        </authorList>
    </citation>
    <scope>NUCLEOTIDE SEQUENCE</scope>
    <source>
        <strain evidence="2">NRRL B-16292</strain>
    </source>
</reference>
<proteinExistence type="predicted"/>
<evidence type="ECO:0000313" key="2">
    <source>
        <dbReference type="EMBL" id="UWP79457.1"/>
    </source>
</evidence>
<sequence>MAAWARNWSAASAGSGRPKAVSSPAIEELWVSSGAHVLEPPEEARSVAVRLGIVGSAFEARETRPEGCGPHGGAARGAVALVAAGDVDEWARVVAGVFGMDAVLFASVCRD</sequence>
<accession>A0ABY5VNZ0</accession>
<feature type="compositionally biased region" description="Low complexity" evidence="1">
    <location>
        <begin position="1"/>
        <end position="17"/>
    </location>
</feature>
<evidence type="ECO:0000256" key="1">
    <source>
        <dbReference type="SAM" id="MobiDB-lite"/>
    </source>
</evidence>
<organism evidence="2 3">
    <name type="scientific">Dactylosporangium fulvum</name>
    <dbReference type="NCBI Taxonomy" id="53359"/>
    <lineage>
        <taxon>Bacteria</taxon>
        <taxon>Bacillati</taxon>
        <taxon>Actinomycetota</taxon>
        <taxon>Actinomycetes</taxon>
        <taxon>Micromonosporales</taxon>
        <taxon>Micromonosporaceae</taxon>
        <taxon>Dactylosporangium</taxon>
    </lineage>
</organism>
<keyword evidence="3" id="KW-1185">Reference proteome</keyword>